<organism evidence="2 3">
    <name type="scientific">Romanomermis culicivorax</name>
    <name type="common">Nematode worm</name>
    <dbReference type="NCBI Taxonomy" id="13658"/>
    <lineage>
        <taxon>Eukaryota</taxon>
        <taxon>Metazoa</taxon>
        <taxon>Ecdysozoa</taxon>
        <taxon>Nematoda</taxon>
        <taxon>Enoplea</taxon>
        <taxon>Dorylaimia</taxon>
        <taxon>Mermithida</taxon>
        <taxon>Mermithoidea</taxon>
        <taxon>Mermithidae</taxon>
        <taxon>Romanomermis</taxon>
    </lineage>
</organism>
<evidence type="ECO:0000313" key="2">
    <source>
        <dbReference type="Proteomes" id="UP000887565"/>
    </source>
</evidence>
<sequence>LTNQSTDSNNTHYHTNQLTSATPSITDNTDQLMSATPCIIDITPGARTRQKTIGPLTTSRRAH</sequence>
<dbReference type="Proteomes" id="UP000887565">
    <property type="component" value="Unplaced"/>
</dbReference>
<protein>
    <submittedName>
        <fullName evidence="3">Uncharacterized protein</fullName>
    </submittedName>
</protein>
<reference evidence="3" key="1">
    <citation type="submission" date="2022-11" db="UniProtKB">
        <authorList>
            <consortium name="WormBaseParasite"/>
        </authorList>
    </citation>
    <scope>IDENTIFICATION</scope>
</reference>
<proteinExistence type="predicted"/>
<dbReference type="AlphaFoldDB" id="A0A915HSK4"/>
<keyword evidence="2" id="KW-1185">Reference proteome</keyword>
<accession>A0A915HSK4</accession>
<name>A0A915HSK4_ROMCU</name>
<dbReference type="WBParaSite" id="nRc.2.0.1.t04511-RA">
    <property type="protein sequence ID" value="nRc.2.0.1.t04511-RA"/>
    <property type="gene ID" value="nRc.2.0.1.g04511"/>
</dbReference>
<evidence type="ECO:0000256" key="1">
    <source>
        <dbReference type="SAM" id="MobiDB-lite"/>
    </source>
</evidence>
<evidence type="ECO:0000313" key="3">
    <source>
        <dbReference type="WBParaSite" id="nRc.2.0.1.t04511-RA"/>
    </source>
</evidence>
<feature type="region of interest" description="Disordered" evidence="1">
    <location>
        <begin position="1"/>
        <end position="29"/>
    </location>
</feature>